<protein>
    <submittedName>
        <fullName evidence="4">Uncharacterized protein</fullName>
    </submittedName>
</protein>
<dbReference type="Proteomes" id="UP000223968">
    <property type="component" value="Unassembled WGS sequence"/>
</dbReference>
<dbReference type="InterPro" id="IPR013094">
    <property type="entry name" value="AB_hydrolase_3"/>
</dbReference>
<dbReference type="InterPro" id="IPR050300">
    <property type="entry name" value="GDXG_lipolytic_enzyme"/>
</dbReference>
<keyword evidence="1" id="KW-0378">Hydrolase</keyword>
<comment type="caution">
    <text evidence="4">The sequence shown here is derived from an EMBL/GenBank/DDBJ whole genome shotgun (WGS) entry which is preliminary data.</text>
</comment>
<dbReference type="AlphaFoldDB" id="A0A2B7X9Z4"/>
<proteinExistence type="predicted"/>
<dbReference type="STRING" id="1447875.A0A2B7X9Z4"/>
<gene>
    <name evidence="4" type="ORF">AJ79_06716</name>
</gene>
<name>A0A2B7X9Z4_9EURO</name>
<dbReference type="InterPro" id="IPR029058">
    <property type="entry name" value="AB_hydrolase_fold"/>
</dbReference>
<organism evidence="4 5">
    <name type="scientific">Helicocarpus griseus UAMH5409</name>
    <dbReference type="NCBI Taxonomy" id="1447875"/>
    <lineage>
        <taxon>Eukaryota</taxon>
        <taxon>Fungi</taxon>
        <taxon>Dikarya</taxon>
        <taxon>Ascomycota</taxon>
        <taxon>Pezizomycotina</taxon>
        <taxon>Eurotiomycetes</taxon>
        <taxon>Eurotiomycetidae</taxon>
        <taxon>Onygenales</taxon>
        <taxon>Ajellomycetaceae</taxon>
        <taxon>Helicocarpus</taxon>
    </lineage>
</organism>
<evidence type="ECO:0000313" key="5">
    <source>
        <dbReference type="Proteomes" id="UP000223968"/>
    </source>
</evidence>
<evidence type="ECO:0000313" key="4">
    <source>
        <dbReference type="EMBL" id="PGH05700.1"/>
    </source>
</evidence>
<feature type="domain" description="Alpha/beta hydrolase fold-3" evidence="3">
    <location>
        <begin position="55"/>
        <end position="180"/>
    </location>
</feature>
<dbReference type="Gene3D" id="3.40.50.1820">
    <property type="entry name" value="alpha/beta hydrolase"/>
    <property type="match status" value="1"/>
</dbReference>
<dbReference type="OrthoDB" id="19653at2759"/>
<accession>A0A2B7X9Z4</accession>
<evidence type="ECO:0000259" key="2">
    <source>
        <dbReference type="Pfam" id="PF00326"/>
    </source>
</evidence>
<evidence type="ECO:0000256" key="1">
    <source>
        <dbReference type="ARBA" id="ARBA00022801"/>
    </source>
</evidence>
<dbReference type="PANTHER" id="PTHR48081">
    <property type="entry name" value="AB HYDROLASE SUPERFAMILY PROTEIN C4A8.06C"/>
    <property type="match status" value="1"/>
</dbReference>
<keyword evidence="5" id="KW-1185">Reference proteome</keyword>
<dbReference type="GO" id="GO:0016787">
    <property type="term" value="F:hydrolase activity"/>
    <property type="evidence" value="ECO:0007669"/>
    <property type="project" value="UniProtKB-KW"/>
</dbReference>
<reference evidence="4 5" key="1">
    <citation type="submission" date="2017-10" db="EMBL/GenBank/DDBJ databases">
        <title>Comparative genomics in systemic dimorphic fungi from Ajellomycetaceae.</title>
        <authorList>
            <person name="Munoz J.F."/>
            <person name="Mcewen J.G."/>
            <person name="Clay O.K."/>
            <person name="Cuomo C.A."/>
        </authorList>
    </citation>
    <scope>NUCLEOTIDE SEQUENCE [LARGE SCALE GENOMIC DNA]</scope>
    <source>
        <strain evidence="4 5">UAMH5409</strain>
    </source>
</reference>
<feature type="domain" description="Peptidase S9 prolyl oligopeptidase catalytic" evidence="2">
    <location>
        <begin position="250"/>
        <end position="322"/>
    </location>
</feature>
<dbReference type="Pfam" id="PF07859">
    <property type="entry name" value="Abhydrolase_3"/>
    <property type="match status" value="1"/>
</dbReference>
<dbReference type="InterPro" id="IPR001375">
    <property type="entry name" value="Peptidase_S9_cat"/>
</dbReference>
<dbReference type="Pfam" id="PF00326">
    <property type="entry name" value="Peptidase_S9"/>
    <property type="match status" value="1"/>
</dbReference>
<sequence>MEPYQIDPETQYENSQKLLCQFDSYRTAYKYIDSHPIDVILIIPKQLPSGPRPLLVRFHGGGFCEGEAEVCMRPFFLELALKHGAVILAPDYRLRPEHEITDGIEDVRCFWKWAEQDAQQVAQQSLPDLDLDINNLLVGGESAGGYYAAQTALLDMTKLSIKALFLQYPAVDLAGVCLIPQARSEEAAKLLEMYPYSLIEDHLAALKPGIICSRAKFGNRMSFFIALLLANQLCDLSGERAWIDPMISLETAGKMPPILLYHSKEDELIPWQHTEAWAAKLKRLQPEVSLYLTYQTGEHTFDNNHTMATPWLKEPLEFVQKYWPA</sequence>
<evidence type="ECO:0000259" key="3">
    <source>
        <dbReference type="Pfam" id="PF07859"/>
    </source>
</evidence>
<dbReference type="PANTHER" id="PTHR48081:SF3">
    <property type="entry name" value="ALPHA_BETA HYDROLASE FOLD-3 DOMAIN-CONTAINING PROTEIN"/>
    <property type="match status" value="1"/>
</dbReference>
<dbReference type="SUPFAM" id="SSF53474">
    <property type="entry name" value="alpha/beta-Hydrolases"/>
    <property type="match status" value="1"/>
</dbReference>
<dbReference type="EMBL" id="PDNB01000123">
    <property type="protein sequence ID" value="PGH05700.1"/>
    <property type="molecule type" value="Genomic_DNA"/>
</dbReference>